<comment type="caution">
    <text evidence="6">Lacks conserved residue(s) required for the propagation of feature annotation.</text>
</comment>
<dbReference type="PANTHER" id="PTHR42749:SF1">
    <property type="entry name" value="CELL SHAPE-DETERMINING PROTEIN MREB"/>
    <property type="match status" value="1"/>
</dbReference>
<dbReference type="Pfam" id="PF06723">
    <property type="entry name" value="MreB_Mbl"/>
    <property type="match status" value="1"/>
</dbReference>
<dbReference type="HAMAP" id="MF_02207">
    <property type="entry name" value="MreB"/>
    <property type="match status" value="1"/>
</dbReference>
<dbReference type="EMBL" id="CP002772">
    <property type="protein sequence ID" value="AEG17258.1"/>
    <property type="molecule type" value="Genomic_DNA"/>
</dbReference>
<dbReference type="HOGENOM" id="CLU_052037_0_0_2"/>
<dbReference type="InterPro" id="IPR056546">
    <property type="entry name" value="MreB_MamK-like"/>
</dbReference>
<feature type="binding site" evidence="6">
    <location>
        <begin position="178"/>
        <end position="180"/>
    </location>
    <ligand>
        <name>ATP</name>
        <dbReference type="ChEBI" id="CHEBI:30616"/>
    </ligand>
</feature>
<comment type="function">
    <text evidence="6">Forms membrane-associated dynamic filaments that are essential for cell shape determination. Acts by regulating cell wall synthesis and cell elongation, and thus cell shape. A feedback loop between cell geometry and MreB localization may maintain elongated cell shape by targeting cell wall growth to regions of negative cell wall curvature.</text>
</comment>
<evidence type="ECO:0000256" key="3">
    <source>
        <dbReference type="ARBA" id="ARBA00022840"/>
    </source>
</evidence>
<protein>
    <recommendedName>
        <fullName evidence="6">Cell shape-determining protein MreB</fullName>
    </recommendedName>
</protein>
<dbReference type="STRING" id="868131.MSWAN_0212"/>
<gene>
    <name evidence="6" type="primary">mreB</name>
    <name evidence="7" type="ordered locus">MSWAN_0212</name>
</gene>
<dbReference type="GO" id="GO:0005737">
    <property type="term" value="C:cytoplasm"/>
    <property type="evidence" value="ECO:0007669"/>
    <property type="project" value="UniProtKB-SubCell"/>
</dbReference>
<keyword evidence="8" id="KW-1185">Reference proteome</keyword>
<dbReference type="AlphaFoldDB" id="F6D1N0"/>
<keyword evidence="2 6" id="KW-0547">Nucleotide-binding</keyword>
<evidence type="ECO:0000256" key="4">
    <source>
        <dbReference type="ARBA" id="ARBA00022960"/>
    </source>
</evidence>
<organism evidence="7 8">
    <name type="scientific">Methanobacterium paludis (strain DSM 25820 / JCM 18151 / SWAN1)</name>
    <dbReference type="NCBI Taxonomy" id="868131"/>
    <lineage>
        <taxon>Archaea</taxon>
        <taxon>Methanobacteriati</taxon>
        <taxon>Methanobacteriota</taxon>
        <taxon>Methanomada group</taxon>
        <taxon>Methanobacteria</taxon>
        <taxon>Methanobacteriales</taxon>
        <taxon>Methanobacteriaceae</taxon>
        <taxon>Methanobacterium</taxon>
    </lineage>
</organism>
<comment type="subunit">
    <text evidence="6">Forms polymers.</text>
</comment>
<dbReference type="PRINTS" id="PR01652">
    <property type="entry name" value="SHAPEPROTEIN"/>
</dbReference>
<evidence type="ECO:0000256" key="1">
    <source>
        <dbReference type="ARBA" id="ARBA00022490"/>
    </source>
</evidence>
<evidence type="ECO:0000256" key="2">
    <source>
        <dbReference type="ARBA" id="ARBA00022741"/>
    </source>
</evidence>
<dbReference type="SUPFAM" id="SSF53067">
    <property type="entry name" value="Actin-like ATPase domain"/>
    <property type="match status" value="2"/>
</dbReference>
<dbReference type="PANTHER" id="PTHR42749">
    <property type="entry name" value="CELL SHAPE-DETERMINING PROTEIN MREB"/>
    <property type="match status" value="1"/>
</dbReference>
<sequence length="360" mass="38043">MINLFGKKEEEVEGEVKKKGLTNTLGIDLGTLNTVVAKPSGDKFDLYKIPSVVAVKKEDPTYVLAVGEEAKAMLGRTPEDIIAVRPLKKGVIESISQAEALLVYAMDKGSNDAIDSIDRIVVGIPGDASEVEKRAVEDIGKKAGANYVLVISEGLSAAIGAGLPIAEAEGTMVIDLGAGSSDIVVISLGGITDIETIRNGGDDIDKNIVDKVKELYKVEIGIHEAEKAKINVGMVHSSATIEPTKTAAIGKSMETNKPKKVEIDSKLVADAAEPIVVRLIEALALVLERMSPELISGVYNKTVVVGGTSQLKGLKERIYEEVGVPVEISDDPMTVVAKGAAIVAAEPRALEPEVRLKAMK</sequence>
<dbReference type="GO" id="GO:0005524">
    <property type="term" value="F:ATP binding"/>
    <property type="evidence" value="ECO:0007669"/>
    <property type="project" value="UniProtKB-KW"/>
</dbReference>
<comment type="similarity">
    <text evidence="5 6">Belongs to the FtsA/MreB family.</text>
</comment>
<keyword evidence="1 6" id="KW-0963">Cytoplasm</keyword>
<name>F6D1N0_METPW</name>
<evidence type="ECO:0000313" key="8">
    <source>
        <dbReference type="Proteomes" id="UP000009231"/>
    </source>
</evidence>
<evidence type="ECO:0000313" key="7">
    <source>
        <dbReference type="EMBL" id="AEG17258.1"/>
    </source>
</evidence>
<dbReference type="Proteomes" id="UP000009231">
    <property type="component" value="Chromosome"/>
</dbReference>
<dbReference type="KEGG" id="mew:MSWAN_0212"/>
<keyword evidence="4 6" id="KW-0133">Cell shape</keyword>
<comment type="subcellular location">
    <subcellularLocation>
        <location evidence="6">Cytoplasm</location>
    </subcellularLocation>
    <text evidence="6">Membrane-associated.</text>
</comment>
<dbReference type="InterPro" id="IPR043129">
    <property type="entry name" value="ATPase_NBD"/>
</dbReference>
<proteinExistence type="inferred from homology"/>
<evidence type="ECO:0000256" key="5">
    <source>
        <dbReference type="ARBA" id="ARBA00023458"/>
    </source>
</evidence>
<dbReference type="GO" id="GO:0000902">
    <property type="term" value="P:cell morphogenesis"/>
    <property type="evidence" value="ECO:0007669"/>
    <property type="project" value="InterPro"/>
</dbReference>
<accession>F6D1N0</accession>
<dbReference type="GO" id="GO:0008360">
    <property type="term" value="P:regulation of cell shape"/>
    <property type="evidence" value="ECO:0007669"/>
    <property type="project" value="UniProtKB-UniRule"/>
</dbReference>
<dbReference type="Gene3D" id="3.30.420.40">
    <property type="match status" value="2"/>
</dbReference>
<evidence type="ECO:0000256" key="6">
    <source>
        <dbReference type="HAMAP-Rule" id="MF_02207"/>
    </source>
</evidence>
<dbReference type="eggNOG" id="arCOG03061">
    <property type="taxonomic scope" value="Archaea"/>
</dbReference>
<reference evidence="7 8" key="1">
    <citation type="journal article" date="2014" name="Int. J. Syst. Evol. Microbiol.">
        <title>Methanobacterium paludis sp. nov. and a novel strain of Methanobacterium lacus isolated from northern peatlands.</title>
        <authorList>
            <person name="Cadillo-Quiroz H."/>
            <person name="Brauer S.L."/>
            <person name="Goodson N."/>
            <person name="Yavitt J.B."/>
            <person name="Zinder S.H."/>
        </authorList>
    </citation>
    <scope>NUCLEOTIDE SEQUENCE [LARGE SCALE GENOMIC DNA]</scope>
    <source>
        <strain evidence="8">DSM 25820 / JCM 18151 / SWAN1</strain>
    </source>
</reference>
<dbReference type="InterPro" id="IPR004753">
    <property type="entry name" value="MreB"/>
</dbReference>
<dbReference type="CDD" id="cd10225">
    <property type="entry name" value="ASKHA_NBD_MreB-like"/>
    <property type="match status" value="1"/>
</dbReference>
<keyword evidence="3 6" id="KW-0067">ATP-binding</keyword>